<reference evidence="1 2" key="1">
    <citation type="journal article" date="2007" name="Science">
        <title>Sea anemone genome reveals ancestral eumetazoan gene repertoire and genomic organization.</title>
        <authorList>
            <person name="Putnam N.H."/>
            <person name="Srivastava M."/>
            <person name="Hellsten U."/>
            <person name="Dirks B."/>
            <person name="Chapman J."/>
            <person name="Salamov A."/>
            <person name="Terry A."/>
            <person name="Shapiro H."/>
            <person name="Lindquist E."/>
            <person name="Kapitonov V.V."/>
            <person name="Jurka J."/>
            <person name="Genikhovich G."/>
            <person name="Grigoriev I.V."/>
            <person name="Lucas S.M."/>
            <person name="Steele R.E."/>
            <person name="Finnerty J.R."/>
            <person name="Technau U."/>
            <person name="Martindale M.Q."/>
            <person name="Rokhsar D.S."/>
        </authorList>
    </citation>
    <scope>NUCLEOTIDE SEQUENCE [LARGE SCALE GENOMIC DNA]</scope>
    <source>
        <strain evidence="2">CH2 X CH6</strain>
    </source>
</reference>
<dbReference type="InterPro" id="IPR028103">
    <property type="entry name" value="Spatacsin"/>
</dbReference>
<dbReference type="EMBL" id="DS469534">
    <property type="protein sequence ID" value="EDO45613.1"/>
    <property type="molecule type" value="Genomic_DNA"/>
</dbReference>
<dbReference type="STRING" id="45351.A7RSC8"/>
<organism evidence="1 2">
    <name type="scientific">Nematostella vectensis</name>
    <name type="common">Starlet sea anemone</name>
    <dbReference type="NCBI Taxonomy" id="45351"/>
    <lineage>
        <taxon>Eukaryota</taxon>
        <taxon>Metazoa</taxon>
        <taxon>Cnidaria</taxon>
        <taxon>Anthozoa</taxon>
        <taxon>Hexacorallia</taxon>
        <taxon>Actiniaria</taxon>
        <taxon>Edwardsiidae</taxon>
        <taxon>Nematostella</taxon>
    </lineage>
</organism>
<gene>
    <name evidence="1" type="ORF">NEMVEDRAFT_v1g91985</name>
</gene>
<feature type="non-terminal residue" evidence="1">
    <location>
        <position position="133"/>
    </location>
</feature>
<dbReference type="PANTHER" id="PTHR13650:SF0">
    <property type="entry name" value="SPATACSIN"/>
    <property type="match status" value="1"/>
</dbReference>
<dbReference type="PANTHER" id="PTHR13650">
    <property type="entry name" value="SPATACSIN"/>
    <property type="match status" value="1"/>
</dbReference>
<keyword evidence="2" id="KW-1185">Reference proteome</keyword>
<dbReference type="Proteomes" id="UP000001593">
    <property type="component" value="Unassembled WGS sequence"/>
</dbReference>
<evidence type="ECO:0000313" key="2">
    <source>
        <dbReference type="Proteomes" id="UP000001593"/>
    </source>
</evidence>
<dbReference type="HOGENOM" id="CLU_1911937_0_0_1"/>
<protein>
    <submittedName>
        <fullName evidence="1">Uncharacterized protein</fullName>
    </submittedName>
</protein>
<evidence type="ECO:0000313" key="1">
    <source>
        <dbReference type="EMBL" id="EDO45613.1"/>
    </source>
</evidence>
<dbReference type="AlphaFoldDB" id="A7RSC8"/>
<dbReference type="InParanoid" id="A7RSC8"/>
<dbReference type="eggNOG" id="KOG1884">
    <property type="taxonomic scope" value="Eukaryota"/>
</dbReference>
<sequence length="133" mass="14751">VYYASLSNARCVLNTEAPTVSDMLKAGCTVMALATLVYAPQNITQVNEMSYSFICQWQVEDTLLRKSLTSHPKLLSALFPVVTSGGMELQDVTVYQLLQGNSPFDVSRMFGWQQTNELAVKAGTRMSPNYNML</sequence>
<proteinExistence type="predicted"/>
<dbReference type="PhylomeDB" id="A7RSC8"/>
<accession>A7RSC8</accession>
<name>A7RSC8_NEMVE</name>